<dbReference type="AlphaFoldDB" id="A0A0R1E753"/>
<reference evidence="2 3" key="2">
    <citation type="journal article" date="2007" name="PLoS Biol.">
        <title>Principles of genome evolution in the Drosophila melanogaster species group.</title>
        <authorList>
            <person name="Ranz J.M."/>
            <person name="Maurin D."/>
            <person name="Chan Y.S."/>
            <person name="von Grotthuss M."/>
            <person name="Hillier L.W."/>
            <person name="Roote J."/>
            <person name="Ashburner M."/>
            <person name="Bergman C.M."/>
        </authorList>
    </citation>
    <scope>NUCLEOTIDE SEQUENCE [LARGE SCALE GENOMIC DNA]</scope>
    <source>
        <strain evidence="3">Tai18E2 / Tucson 14021-0261.01</strain>
    </source>
</reference>
<feature type="chain" id="PRO_5006403258" description="Secreted protein" evidence="1">
    <location>
        <begin position="20"/>
        <end position="76"/>
    </location>
</feature>
<name>A0A0R1E753_DROYA</name>
<evidence type="ECO:0008006" key="4">
    <source>
        <dbReference type="Google" id="ProtNLM"/>
    </source>
</evidence>
<gene>
    <name evidence="2" type="primary">Dyak\GE28374</name>
    <name evidence="2" type="synonym">GE28374</name>
    <name evidence="2" type="ORF">Dyak_GE28374</name>
</gene>
<sequence>MGIWLWTAVFCVYLFAVAGSRQPTNHNNSDHNNTNRATVAAAPATTTKAFRHGLCLGLRPTNPPFSYFRRLLLLLL</sequence>
<proteinExistence type="predicted"/>
<protein>
    <recommendedName>
        <fullName evidence="4">Secreted protein</fullName>
    </recommendedName>
</protein>
<evidence type="ECO:0000313" key="3">
    <source>
        <dbReference type="Proteomes" id="UP000002282"/>
    </source>
</evidence>
<evidence type="ECO:0000256" key="1">
    <source>
        <dbReference type="SAM" id="SignalP"/>
    </source>
</evidence>
<keyword evidence="1" id="KW-0732">Signal</keyword>
<accession>A0A0R1E753</accession>
<reference evidence="2 3" key="1">
    <citation type="journal article" date="2007" name="Nature">
        <title>Evolution of genes and genomes on the Drosophila phylogeny.</title>
        <authorList>
            <consortium name="Drosophila 12 Genomes Consortium"/>
            <person name="Clark A.G."/>
            <person name="Eisen M.B."/>
            <person name="Smith D.R."/>
            <person name="Bergman C.M."/>
            <person name="Oliver B."/>
            <person name="Markow T.A."/>
            <person name="Kaufman T.C."/>
            <person name="Kellis M."/>
            <person name="Gelbart W."/>
            <person name="Iyer V.N."/>
            <person name="Pollard D.A."/>
            <person name="Sackton T.B."/>
            <person name="Larracuente A.M."/>
            <person name="Singh N.D."/>
            <person name="Abad J.P."/>
            <person name="Abt D.N."/>
            <person name="Adryan B."/>
            <person name="Aguade M."/>
            <person name="Akashi H."/>
            <person name="Anderson W.W."/>
            <person name="Aquadro C.F."/>
            <person name="Ardell D.H."/>
            <person name="Arguello R."/>
            <person name="Artieri C.G."/>
            <person name="Barbash D.A."/>
            <person name="Barker D."/>
            <person name="Barsanti P."/>
            <person name="Batterham P."/>
            <person name="Batzoglou S."/>
            <person name="Begun D."/>
            <person name="Bhutkar A."/>
            <person name="Blanco E."/>
            <person name="Bosak S.A."/>
            <person name="Bradley R.K."/>
            <person name="Brand A.D."/>
            <person name="Brent M.R."/>
            <person name="Brooks A.N."/>
            <person name="Brown R.H."/>
            <person name="Butlin R.K."/>
            <person name="Caggese C."/>
            <person name="Calvi B.R."/>
            <person name="Bernardo de Carvalho A."/>
            <person name="Caspi A."/>
            <person name="Castrezana S."/>
            <person name="Celniker S.E."/>
            <person name="Chang J.L."/>
            <person name="Chapple C."/>
            <person name="Chatterji S."/>
            <person name="Chinwalla A."/>
            <person name="Civetta A."/>
            <person name="Clifton S.W."/>
            <person name="Comeron J.M."/>
            <person name="Costello J.C."/>
            <person name="Coyne J.A."/>
            <person name="Daub J."/>
            <person name="David R.G."/>
            <person name="Delcher A.L."/>
            <person name="Delehaunty K."/>
            <person name="Do C.B."/>
            <person name="Ebling H."/>
            <person name="Edwards K."/>
            <person name="Eickbush T."/>
            <person name="Evans J.D."/>
            <person name="Filipski A."/>
            <person name="Findeiss S."/>
            <person name="Freyhult E."/>
            <person name="Fulton L."/>
            <person name="Fulton R."/>
            <person name="Garcia A.C."/>
            <person name="Gardiner A."/>
            <person name="Garfield D.A."/>
            <person name="Garvin B.E."/>
            <person name="Gibson G."/>
            <person name="Gilbert D."/>
            <person name="Gnerre S."/>
            <person name="Godfrey J."/>
            <person name="Good R."/>
            <person name="Gotea V."/>
            <person name="Gravely B."/>
            <person name="Greenberg A.J."/>
            <person name="Griffiths-Jones S."/>
            <person name="Gross S."/>
            <person name="Guigo R."/>
            <person name="Gustafson E.A."/>
            <person name="Haerty W."/>
            <person name="Hahn M.W."/>
            <person name="Halligan D.L."/>
            <person name="Halpern A.L."/>
            <person name="Halter G.M."/>
            <person name="Han M.V."/>
            <person name="Heger A."/>
            <person name="Hillier L."/>
            <person name="Hinrichs A.S."/>
            <person name="Holmes I."/>
            <person name="Hoskins R.A."/>
            <person name="Hubisz M.J."/>
            <person name="Hultmark D."/>
            <person name="Huntley M.A."/>
            <person name="Jaffe D.B."/>
            <person name="Jagadeeshan S."/>
            <person name="Jeck W.R."/>
            <person name="Johnson J."/>
            <person name="Jones C.D."/>
            <person name="Jordan W.C."/>
            <person name="Karpen G.H."/>
            <person name="Kataoka E."/>
            <person name="Keightley P.D."/>
            <person name="Kheradpour P."/>
            <person name="Kirkness E.F."/>
            <person name="Koerich L.B."/>
            <person name="Kristiansen K."/>
            <person name="Kudrna D."/>
            <person name="Kulathinal R.J."/>
            <person name="Kumar S."/>
            <person name="Kwok R."/>
            <person name="Lander E."/>
            <person name="Langley C.H."/>
            <person name="Lapoint R."/>
            <person name="Lazzaro B.P."/>
            <person name="Lee S.J."/>
            <person name="Levesque L."/>
            <person name="Li R."/>
            <person name="Lin C.F."/>
            <person name="Lin M.F."/>
            <person name="Lindblad-Toh K."/>
            <person name="Llopart A."/>
            <person name="Long M."/>
            <person name="Low L."/>
            <person name="Lozovsky E."/>
            <person name="Lu J."/>
            <person name="Luo M."/>
            <person name="Machado C.A."/>
            <person name="Makalowski W."/>
            <person name="Marzo M."/>
            <person name="Matsuda M."/>
            <person name="Matzkin L."/>
            <person name="McAllister B."/>
            <person name="McBride C.S."/>
            <person name="McKernan B."/>
            <person name="McKernan K."/>
            <person name="Mendez-Lago M."/>
            <person name="Minx P."/>
            <person name="Mollenhauer M.U."/>
            <person name="Montooth K."/>
            <person name="Mount S.M."/>
            <person name="Mu X."/>
            <person name="Myers E."/>
            <person name="Negre B."/>
            <person name="Newfeld S."/>
            <person name="Nielsen R."/>
            <person name="Noor M.A."/>
            <person name="O'Grady P."/>
            <person name="Pachter L."/>
            <person name="Papaceit M."/>
            <person name="Parisi M.J."/>
            <person name="Parisi M."/>
            <person name="Parts L."/>
            <person name="Pedersen J.S."/>
            <person name="Pesole G."/>
            <person name="Phillippy A.M."/>
            <person name="Ponting C.P."/>
            <person name="Pop M."/>
            <person name="Porcelli D."/>
            <person name="Powell J.R."/>
            <person name="Prohaska S."/>
            <person name="Pruitt K."/>
            <person name="Puig M."/>
            <person name="Quesneville H."/>
            <person name="Ram K.R."/>
            <person name="Rand D."/>
            <person name="Rasmussen M.D."/>
            <person name="Reed L.K."/>
            <person name="Reenan R."/>
            <person name="Reily A."/>
            <person name="Remington K.A."/>
            <person name="Rieger T.T."/>
            <person name="Ritchie M.G."/>
            <person name="Robin C."/>
            <person name="Rogers Y.H."/>
            <person name="Rohde C."/>
            <person name="Rozas J."/>
            <person name="Rubenfield M.J."/>
            <person name="Ruiz A."/>
            <person name="Russo S."/>
            <person name="Salzberg S.L."/>
            <person name="Sanchez-Gracia A."/>
            <person name="Saranga D.J."/>
            <person name="Sato H."/>
            <person name="Schaeffer S.W."/>
            <person name="Schatz M.C."/>
            <person name="Schlenke T."/>
            <person name="Schwartz R."/>
            <person name="Segarra C."/>
            <person name="Singh R.S."/>
            <person name="Sirot L."/>
            <person name="Sirota M."/>
            <person name="Sisneros N.B."/>
            <person name="Smith C.D."/>
            <person name="Smith T.F."/>
            <person name="Spieth J."/>
            <person name="Stage D.E."/>
            <person name="Stark A."/>
            <person name="Stephan W."/>
            <person name="Strausberg R.L."/>
            <person name="Strempel S."/>
            <person name="Sturgill D."/>
            <person name="Sutton G."/>
            <person name="Sutton G.G."/>
            <person name="Tao W."/>
            <person name="Teichmann S."/>
            <person name="Tobari Y.N."/>
            <person name="Tomimura Y."/>
            <person name="Tsolas J.M."/>
            <person name="Valente V.L."/>
            <person name="Venter E."/>
            <person name="Venter J.C."/>
            <person name="Vicario S."/>
            <person name="Vieira F.G."/>
            <person name="Vilella A.J."/>
            <person name="Villasante A."/>
            <person name="Walenz B."/>
            <person name="Wang J."/>
            <person name="Wasserman M."/>
            <person name="Watts T."/>
            <person name="Wilson D."/>
            <person name="Wilson R.K."/>
            <person name="Wing R.A."/>
            <person name="Wolfner M.F."/>
            <person name="Wong A."/>
            <person name="Wong G.K."/>
            <person name="Wu C.I."/>
            <person name="Wu G."/>
            <person name="Yamamoto D."/>
            <person name="Yang H.P."/>
            <person name="Yang S.P."/>
            <person name="Yorke J.A."/>
            <person name="Yoshida K."/>
            <person name="Zdobnov E."/>
            <person name="Zhang P."/>
            <person name="Zhang Y."/>
            <person name="Zimin A.V."/>
            <person name="Baldwin J."/>
            <person name="Abdouelleil A."/>
            <person name="Abdulkadir J."/>
            <person name="Abebe A."/>
            <person name="Abera B."/>
            <person name="Abreu J."/>
            <person name="Acer S.C."/>
            <person name="Aftuck L."/>
            <person name="Alexander A."/>
            <person name="An P."/>
            <person name="Anderson E."/>
            <person name="Anderson S."/>
            <person name="Arachi H."/>
            <person name="Azer M."/>
            <person name="Bachantsang P."/>
            <person name="Barry A."/>
            <person name="Bayul T."/>
            <person name="Berlin A."/>
            <person name="Bessette D."/>
            <person name="Bloom T."/>
            <person name="Blye J."/>
            <person name="Boguslavskiy L."/>
            <person name="Bonnet C."/>
            <person name="Boukhgalter B."/>
            <person name="Bourzgui I."/>
            <person name="Brown A."/>
            <person name="Cahill P."/>
            <person name="Channer S."/>
            <person name="Cheshatsang Y."/>
            <person name="Chuda L."/>
            <person name="Citroen M."/>
            <person name="Collymore A."/>
            <person name="Cooke P."/>
            <person name="Costello M."/>
            <person name="D'Aco K."/>
            <person name="Daza R."/>
            <person name="De Haan G."/>
            <person name="DeGray S."/>
            <person name="DeMaso C."/>
            <person name="Dhargay N."/>
            <person name="Dooley K."/>
            <person name="Dooley E."/>
            <person name="Doricent M."/>
            <person name="Dorje P."/>
            <person name="Dorjee K."/>
            <person name="Dupes A."/>
            <person name="Elong R."/>
            <person name="Falk J."/>
            <person name="Farina A."/>
            <person name="Faro S."/>
            <person name="Ferguson D."/>
            <person name="Fisher S."/>
            <person name="Foley C.D."/>
            <person name="Franke A."/>
            <person name="Friedrich D."/>
            <person name="Gadbois L."/>
            <person name="Gearin G."/>
            <person name="Gearin C.R."/>
            <person name="Giannoukos G."/>
            <person name="Goode T."/>
            <person name="Graham J."/>
            <person name="Grandbois E."/>
            <person name="Grewal S."/>
            <person name="Gyaltsen K."/>
            <person name="Hafez N."/>
            <person name="Hagos B."/>
            <person name="Hall J."/>
            <person name="Henson C."/>
            <person name="Hollinger A."/>
            <person name="Honan T."/>
            <person name="Huard M.D."/>
            <person name="Hughes L."/>
            <person name="Hurhula B."/>
            <person name="Husby M.E."/>
            <person name="Kamat A."/>
            <person name="Kanga B."/>
            <person name="Kashin S."/>
            <person name="Khazanovich D."/>
            <person name="Kisner P."/>
            <person name="Lance K."/>
            <person name="Lara M."/>
            <person name="Lee W."/>
            <person name="Lennon N."/>
            <person name="Letendre F."/>
            <person name="LeVine R."/>
            <person name="Lipovsky A."/>
            <person name="Liu X."/>
            <person name="Liu J."/>
            <person name="Liu S."/>
            <person name="Lokyitsang T."/>
            <person name="Lokyitsang Y."/>
            <person name="Lubonja R."/>
            <person name="Lui A."/>
            <person name="MacDonald P."/>
            <person name="Magnisalis V."/>
            <person name="Maru K."/>
            <person name="Matthews C."/>
            <person name="McCusker W."/>
            <person name="McDonough S."/>
            <person name="Mehta T."/>
            <person name="Meldrim J."/>
            <person name="Meneus L."/>
            <person name="Mihai O."/>
            <person name="Mihalev A."/>
            <person name="Mihova T."/>
            <person name="Mittelman R."/>
            <person name="Mlenga V."/>
            <person name="Montmayeur A."/>
            <person name="Mulrain L."/>
            <person name="Navidi A."/>
            <person name="Naylor J."/>
            <person name="Negash T."/>
            <person name="Nguyen T."/>
            <person name="Nguyen N."/>
            <person name="Nicol R."/>
            <person name="Norbu C."/>
            <person name="Norbu N."/>
            <person name="Novod N."/>
            <person name="O'Neill B."/>
            <person name="Osman S."/>
            <person name="Markiewicz E."/>
            <person name="Oyono O.L."/>
            <person name="Patti C."/>
            <person name="Phunkhang P."/>
            <person name="Pierre F."/>
            <person name="Priest M."/>
            <person name="Raghuraman S."/>
            <person name="Rege F."/>
            <person name="Reyes R."/>
            <person name="Rise C."/>
            <person name="Rogov P."/>
            <person name="Ross K."/>
            <person name="Ryan E."/>
            <person name="Settipalli S."/>
            <person name="Shea T."/>
            <person name="Sherpa N."/>
            <person name="Shi L."/>
            <person name="Shih D."/>
            <person name="Sparrow T."/>
            <person name="Spaulding J."/>
            <person name="Stalker J."/>
            <person name="Stange-Thomann N."/>
            <person name="Stavropoulos S."/>
            <person name="Stone C."/>
            <person name="Strader C."/>
            <person name="Tesfaye S."/>
            <person name="Thomson T."/>
            <person name="Thoulutsang Y."/>
            <person name="Thoulutsang D."/>
            <person name="Topham K."/>
            <person name="Topping I."/>
            <person name="Tsamla T."/>
            <person name="Vassiliev H."/>
            <person name="Vo A."/>
            <person name="Wangchuk T."/>
            <person name="Wangdi T."/>
            <person name="Weiand M."/>
            <person name="Wilkinson J."/>
            <person name="Wilson A."/>
            <person name="Yadav S."/>
            <person name="Young G."/>
            <person name="Yu Q."/>
            <person name="Zembek L."/>
            <person name="Zhong D."/>
            <person name="Zimmer A."/>
            <person name="Zwirko Z."/>
            <person name="Jaffe D.B."/>
            <person name="Alvarez P."/>
            <person name="Brockman W."/>
            <person name="Butler J."/>
            <person name="Chin C."/>
            <person name="Gnerre S."/>
            <person name="Grabherr M."/>
            <person name="Kleber M."/>
            <person name="Mauceli E."/>
            <person name="MacCallum I."/>
        </authorList>
    </citation>
    <scope>NUCLEOTIDE SEQUENCE [LARGE SCALE GENOMIC DNA]</scope>
    <source>
        <strain evidence="3">Tai18E2 / Tucson 14021-0261.01</strain>
    </source>
</reference>
<dbReference type="KEGG" id="dya:Dyak_GE28374"/>
<dbReference type="EMBL" id="CM000160">
    <property type="protein sequence ID" value="KRK03697.1"/>
    <property type="molecule type" value="Genomic_DNA"/>
</dbReference>
<organism evidence="2 3">
    <name type="scientific">Drosophila yakuba</name>
    <name type="common">Fruit fly</name>
    <dbReference type="NCBI Taxonomy" id="7245"/>
    <lineage>
        <taxon>Eukaryota</taxon>
        <taxon>Metazoa</taxon>
        <taxon>Ecdysozoa</taxon>
        <taxon>Arthropoda</taxon>
        <taxon>Hexapoda</taxon>
        <taxon>Insecta</taxon>
        <taxon>Pterygota</taxon>
        <taxon>Neoptera</taxon>
        <taxon>Endopterygota</taxon>
        <taxon>Diptera</taxon>
        <taxon>Brachycera</taxon>
        <taxon>Muscomorpha</taxon>
        <taxon>Ephydroidea</taxon>
        <taxon>Drosophilidae</taxon>
        <taxon>Drosophila</taxon>
        <taxon>Sophophora</taxon>
    </lineage>
</organism>
<evidence type="ECO:0000313" key="2">
    <source>
        <dbReference type="EMBL" id="KRK03697.1"/>
    </source>
</evidence>
<dbReference type="Proteomes" id="UP000002282">
    <property type="component" value="Chromosome 3R"/>
</dbReference>
<feature type="signal peptide" evidence="1">
    <location>
        <begin position="1"/>
        <end position="19"/>
    </location>
</feature>
<keyword evidence="3" id="KW-1185">Reference proteome</keyword>